<feature type="region of interest" description="Disordered" evidence="1">
    <location>
        <begin position="1"/>
        <end position="65"/>
    </location>
</feature>
<dbReference type="InterPro" id="IPR013320">
    <property type="entry name" value="ConA-like_dom_sf"/>
</dbReference>
<comment type="caution">
    <text evidence="3">The sequence shown here is derived from an EMBL/GenBank/DDBJ whole genome shotgun (WGS) entry which is preliminary data.</text>
</comment>
<protein>
    <submittedName>
        <fullName evidence="3">SPRY-domain-containing protein</fullName>
    </submittedName>
</protein>
<evidence type="ECO:0000259" key="2">
    <source>
        <dbReference type="PROSITE" id="PS50188"/>
    </source>
</evidence>
<dbReference type="AlphaFoldDB" id="A0A4Y7TY85"/>
<feature type="region of interest" description="Disordered" evidence="1">
    <location>
        <begin position="144"/>
        <end position="214"/>
    </location>
</feature>
<dbReference type="InterPro" id="IPR050618">
    <property type="entry name" value="Ubq-SigPath_Reg"/>
</dbReference>
<evidence type="ECO:0000256" key="1">
    <source>
        <dbReference type="SAM" id="MobiDB-lite"/>
    </source>
</evidence>
<feature type="compositionally biased region" description="Acidic residues" evidence="1">
    <location>
        <begin position="562"/>
        <end position="578"/>
    </location>
</feature>
<dbReference type="InterPro" id="IPR024964">
    <property type="entry name" value="CTLH/CRA"/>
</dbReference>
<evidence type="ECO:0000313" key="3">
    <source>
        <dbReference type="EMBL" id="TEB39130.1"/>
    </source>
</evidence>
<dbReference type="PANTHER" id="PTHR12864">
    <property type="entry name" value="RAN BINDING PROTEIN 9-RELATED"/>
    <property type="match status" value="1"/>
</dbReference>
<dbReference type="EMBL" id="QPFP01000002">
    <property type="protein sequence ID" value="TEB39130.1"/>
    <property type="molecule type" value="Genomic_DNA"/>
</dbReference>
<feature type="region of interest" description="Disordered" evidence="1">
    <location>
        <begin position="77"/>
        <end position="103"/>
    </location>
</feature>
<accession>A0A4Y7TY85</accession>
<dbReference type="InterPro" id="IPR001870">
    <property type="entry name" value="B30.2/SPRY"/>
</dbReference>
<dbReference type="Gene3D" id="2.60.120.920">
    <property type="match status" value="1"/>
</dbReference>
<evidence type="ECO:0000313" key="4">
    <source>
        <dbReference type="Proteomes" id="UP000298030"/>
    </source>
</evidence>
<reference evidence="3 4" key="1">
    <citation type="journal article" date="2019" name="Nat. Ecol. Evol.">
        <title>Megaphylogeny resolves global patterns of mushroom evolution.</title>
        <authorList>
            <person name="Varga T."/>
            <person name="Krizsan K."/>
            <person name="Foldi C."/>
            <person name="Dima B."/>
            <person name="Sanchez-Garcia M."/>
            <person name="Sanchez-Ramirez S."/>
            <person name="Szollosi G.J."/>
            <person name="Szarkandi J.G."/>
            <person name="Papp V."/>
            <person name="Albert L."/>
            <person name="Andreopoulos W."/>
            <person name="Angelini C."/>
            <person name="Antonin V."/>
            <person name="Barry K.W."/>
            <person name="Bougher N.L."/>
            <person name="Buchanan P."/>
            <person name="Buyck B."/>
            <person name="Bense V."/>
            <person name="Catcheside P."/>
            <person name="Chovatia M."/>
            <person name="Cooper J."/>
            <person name="Damon W."/>
            <person name="Desjardin D."/>
            <person name="Finy P."/>
            <person name="Geml J."/>
            <person name="Haridas S."/>
            <person name="Hughes K."/>
            <person name="Justo A."/>
            <person name="Karasinski D."/>
            <person name="Kautmanova I."/>
            <person name="Kiss B."/>
            <person name="Kocsube S."/>
            <person name="Kotiranta H."/>
            <person name="LaButti K.M."/>
            <person name="Lechner B.E."/>
            <person name="Liimatainen K."/>
            <person name="Lipzen A."/>
            <person name="Lukacs Z."/>
            <person name="Mihaltcheva S."/>
            <person name="Morgado L.N."/>
            <person name="Niskanen T."/>
            <person name="Noordeloos M.E."/>
            <person name="Ohm R.A."/>
            <person name="Ortiz-Santana B."/>
            <person name="Ovrebo C."/>
            <person name="Racz N."/>
            <person name="Riley R."/>
            <person name="Savchenko A."/>
            <person name="Shiryaev A."/>
            <person name="Soop K."/>
            <person name="Spirin V."/>
            <person name="Szebenyi C."/>
            <person name="Tomsovsky M."/>
            <person name="Tulloss R.E."/>
            <person name="Uehling J."/>
            <person name="Grigoriev I.V."/>
            <person name="Vagvolgyi C."/>
            <person name="Papp T."/>
            <person name="Martin F.M."/>
            <person name="Miettinen O."/>
            <person name="Hibbett D.S."/>
            <person name="Nagy L.G."/>
        </authorList>
    </citation>
    <scope>NUCLEOTIDE SEQUENCE [LARGE SCALE GENOMIC DNA]</scope>
    <source>
        <strain evidence="3 4">FP101781</strain>
    </source>
</reference>
<feature type="domain" description="B30.2/SPRY" evidence="2">
    <location>
        <begin position="180"/>
        <end position="368"/>
    </location>
</feature>
<dbReference type="Proteomes" id="UP000298030">
    <property type="component" value="Unassembled WGS sequence"/>
</dbReference>
<dbReference type="SMART" id="SM00449">
    <property type="entry name" value="SPRY"/>
    <property type="match status" value="1"/>
</dbReference>
<proteinExistence type="predicted"/>
<dbReference type="SUPFAM" id="SSF49899">
    <property type="entry name" value="Concanavalin A-like lectins/glucanases"/>
    <property type="match status" value="1"/>
</dbReference>
<feature type="compositionally biased region" description="Low complexity" evidence="1">
    <location>
        <begin position="185"/>
        <end position="200"/>
    </location>
</feature>
<dbReference type="Pfam" id="PF00622">
    <property type="entry name" value="SPRY"/>
    <property type="match status" value="1"/>
</dbReference>
<feature type="region of interest" description="Disordered" evidence="1">
    <location>
        <begin position="534"/>
        <end position="596"/>
    </location>
</feature>
<dbReference type="InterPro" id="IPR003877">
    <property type="entry name" value="SPRY_dom"/>
</dbReference>
<organism evidence="3 4">
    <name type="scientific">Coprinellus micaceus</name>
    <name type="common">Glistening ink-cap mushroom</name>
    <name type="synonym">Coprinus micaceus</name>
    <dbReference type="NCBI Taxonomy" id="71717"/>
    <lineage>
        <taxon>Eukaryota</taxon>
        <taxon>Fungi</taxon>
        <taxon>Dikarya</taxon>
        <taxon>Basidiomycota</taxon>
        <taxon>Agaricomycotina</taxon>
        <taxon>Agaricomycetes</taxon>
        <taxon>Agaricomycetidae</taxon>
        <taxon>Agaricales</taxon>
        <taxon>Agaricineae</taxon>
        <taxon>Psathyrellaceae</taxon>
        <taxon>Coprinellus</taxon>
    </lineage>
</organism>
<keyword evidence="4" id="KW-1185">Reference proteome</keyword>
<dbReference type="SMART" id="SM00757">
    <property type="entry name" value="CRA"/>
    <property type="match status" value="1"/>
</dbReference>
<dbReference type="Pfam" id="PF10607">
    <property type="entry name" value="CTLH"/>
    <property type="match status" value="1"/>
</dbReference>
<dbReference type="PROSITE" id="PS50188">
    <property type="entry name" value="B302_SPRY"/>
    <property type="match status" value="1"/>
</dbReference>
<sequence>MASRPGRASSIPIPMPPSHARSIDNAISIPSSRTRLSSASFAASPPSLGGRSVPRASSSLSRVAARQPYEPRIVRATATTSSEYCPPSLSPGHARRASTSASYGRTLRVSLSSHPEAPPVVLSTEIFPRPAYLDSSIFRDALHTEPPSALPRKDAAASPPVRSHASTPSTESDEESGTPPRRTQSSSSATPSASSLSLPTKWSTQMKSPHLGLSADGRELTYSLGNGDKEGASARTDVPIPPACGIYYYEVEIRGKDSRSHIGIGFGGPVTRLNRLPGWEPASWGYHGDDGRSFYAHKEGTPYSQTFGSSDTVGCGIDFSTRRAFYTKNGHLLGNVFENVGKDTELYPFVGLQHVGDIVRVNFGQEPFKFDIETHVQQQKILAWNRFMTTPLYASILNPGSSGPSFGPKRALSEEESKVVLNKLVLSYLVHHGYSKTVRAFQKHQGGVVKSKSDTGLEEDFEMESASPVKETPMEDSLGDDIEKRTRIVSAVAKGDIDLALIETEEFHPTVLKAEASLMLFKLRTAAMKKARERGESGLELSASTSSTAGSSTTASTAADGDWFEENMDMDVDDDDDGTAQRPLSKIDPGSVRAGKQRAEEDIDAAHDAALRAAIAYGQSLKTDYEADTRPEVKQLFNKTFGILAYTDPLTAGGEVSAFVSAEARAQLANELNTRILKSQGRPAEPALETLYRHTSACITQLGMLGEGAAAFADLQRELLEA</sequence>
<feature type="compositionally biased region" description="Low complexity" evidence="1">
    <location>
        <begin position="37"/>
        <end position="65"/>
    </location>
</feature>
<dbReference type="PROSITE" id="PS50896">
    <property type="entry name" value="LISH"/>
    <property type="match status" value="1"/>
</dbReference>
<feature type="region of interest" description="Disordered" evidence="1">
    <location>
        <begin position="451"/>
        <end position="477"/>
    </location>
</feature>
<gene>
    <name evidence="3" type="ORF">FA13DRAFT_1808941</name>
</gene>
<dbReference type="InterPro" id="IPR006594">
    <property type="entry name" value="LisH"/>
</dbReference>
<dbReference type="InterPro" id="IPR013144">
    <property type="entry name" value="CRA_dom"/>
</dbReference>
<dbReference type="Pfam" id="PF08513">
    <property type="entry name" value="LisH"/>
    <property type="match status" value="1"/>
</dbReference>
<dbReference type="InterPro" id="IPR043136">
    <property type="entry name" value="B30.2/SPRY_sf"/>
</dbReference>
<dbReference type="OrthoDB" id="25503at2759"/>
<dbReference type="STRING" id="71717.A0A4Y7TY85"/>
<name>A0A4Y7TY85_COPMI</name>
<feature type="compositionally biased region" description="Low complexity" evidence="1">
    <location>
        <begin position="538"/>
        <end position="559"/>
    </location>
</feature>